<evidence type="ECO:0000313" key="5">
    <source>
        <dbReference type="Proteomes" id="UP000005413"/>
    </source>
</evidence>
<dbReference type="CDD" id="cd03230">
    <property type="entry name" value="ABC_DR_subfamily_A"/>
    <property type="match status" value="1"/>
</dbReference>
<dbReference type="PROSITE" id="PS00211">
    <property type="entry name" value="ABC_TRANSPORTER_1"/>
    <property type="match status" value="1"/>
</dbReference>
<name>G5JHK9_9STAP</name>
<dbReference type="PROSITE" id="PS50893">
    <property type="entry name" value="ABC_TRANSPORTER_2"/>
    <property type="match status" value="1"/>
</dbReference>
<accession>G5JHK9</accession>
<comment type="caution">
    <text evidence="4">The sequence shown here is derived from an EMBL/GenBank/DDBJ whole genome shotgun (WGS) entry which is preliminary data.</text>
</comment>
<keyword evidence="1" id="KW-0547">Nucleotide-binding</keyword>
<dbReference type="PANTHER" id="PTHR43038">
    <property type="entry name" value="ATP-BINDING CASSETTE, SUB-FAMILY H, MEMBER 1"/>
    <property type="match status" value="1"/>
</dbReference>
<dbReference type="InterPro" id="IPR003439">
    <property type="entry name" value="ABC_transporter-like_ATP-bd"/>
</dbReference>
<feature type="domain" description="ABC transporter" evidence="3">
    <location>
        <begin position="6"/>
        <end position="233"/>
    </location>
</feature>
<dbReference type="AlphaFoldDB" id="G5JHK9"/>
<dbReference type="GO" id="GO:0005524">
    <property type="term" value="F:ATP binding"/>
    <property type="evidence" value="ECO:0007669"/>
    <property type="project" value="UniProtKB-KW"/>
</dbReference>
<gene>
    <name evidence="4" type="ORF">SS7213T_04706</name>
</gene>
<sequence length="242" mass="26426">MVNVTARLTHANKSYNKQPILKDISIEVEQGQILGLIGPSGSGKTTTIKCLLGMEKLDSGQADIFDQRIPNRQILSRIGYMGQTDALYSGLTAKENLTFFGKLSGLHGQSLTTAINSNLEFVQLTNALNKTVSTFSGGMKRRLSLAIALLQDPELIILDEPTVGIDPSLRKSIWQQLKSFAQQGKSIIVTTHVMDEAERCDQVGLIIDGTLFALGSPDDLKQQFNADTIEEVFLKAEEGDQS</sequence>
<dbReference type="Pfam" id="PF00005">
    <property type="entry name" value="ABC_tran"/>
    <property type="match status" value="1"/>
</dbReference>
<dbReference type="Proteomes" id="UP000005413">
    <property type="component" value="Unassembled WGS sequence"/>
</dbReference>
<keyword evidence="5" id="KW-1185">Reference proteome</keyword>
<dbReference type="InterPro" id="IPR017871">
    <property type="entry name" value="ABC_transporter-like_CS"/>
</dbReference>
<protein>
    <recommendedName>
        <fullName evidence="3">ABC transporter domain-containing protein</fullName>
    </recommendedName>
</protein>
<dbReference type="PANTHER" id="PTHR43038:SF3">
    <property type="entry name" value="ABC TRANSPORTER G FAMILY MEMBER 20 ISOFORM X1"/>
    <property type="match status" value="1"/>
</dbReference>
<dbReference type="GO" id="GO:0016887">
    <property type="term" value="F:ATP hydrolysis activity"/>
    <property type="evidence" value="ECO:0007669"/>
    <property type="project" value="InterPro"/>
</dbReference>
<dbReference type="SUPFAM" id="SSF52540">
    <property type="entry name" value="P-loop containing nucleoside triphosphate hydrolases"/>
    <property type="match status" value="1"/>
</dbReference>
<dbReference type="RefSeq" id="WP_002462872.1">
    <property type="nucleotide sequence ID" value="NZ_AEUN01000340.1"/>
</dbReference>
<evidence type="ECO:0000256" key="2">
    <source>
        <dbReference type="ARBA" id="ARBA00022840"/>
    </source>
</evidence>
<keyword evidence="2" id="KW-0067">ATP-binding</keyword>
<dbReference type="SMART" id="SM00382">
    <property type="entry name" value="AAA"/>
    <property type="match status" value="1"/>
</dbReference>
<dbReference type="OrthoDB" id="9804819at2"/>
<organism evidence="4 5">
    <name type="scientific">Staphylococcus simiae CCM 7213 = CCUG 51256</name>
    <dbReference type="NCBI Taxonomy" id="911238"/>
    <lineage>
        <taxon>Bacteria</taxon>
        <taxon>Bacillati</taxon>
        <taxon>Bacillota</taxon>
        <taxon>Bacilli</taxon>
        <taxon>Bacillales</taxon>
        <taxon>Staphylococcaceae</taxon>
        <taxon>Staphylococcus</taxon>
    </lineage>
</organism>
<proteinExistence type="predicted"/>
<evidence type="ECO:0000256" key="1">
    <source>
        <dbReference type="ARBA" id="ARBA00022741"/>
    </source>
</evidence>
<dbReference type="EMBL" id="AEUN01000340">
    <property type="protein sequence ID" value="EHJ08315.1"/>
    <property type="molecule type" value="Genomic_DNA"/>
</dbReference>
<evidence type="ECO:0000259" key="3">
    <source>
        <dbReference type="PROSITE" id="PS50893"/>
    </source>
</evidence>
<dbReference type="InterPro" id="IPR027417">
    <property type="entry name" value="P-loop_NTPase"/>
</dbReference>
<dbReference type="PATRIC" id="fig|911238.3.peg.782"/>
<dbReference type="InterPro" id="IPR003593">
    <property type="entry name" value="AAA+_ATPase"/>
</dbReference>
<dbReference type="Gene3D" id="3.40.50.300">
    <property type="entry name" value="P-loop containing nucleotide triphosphate hydrolases"/>
    <property type="match status" value="1"/>
</dbReference>
<reference evidence="4 5" key="1">
    <citation type="journal article" date="2012" name="BMC Genomics">
        <title>Comparative genomic analysis of the genus Staphylococcus including Staphylococcus aureus and its newly described sister species Staphylococcus simiae.</title>
        <authorList>
            <person name="Suzuki H."/>
            <person name="Lefebure T."/>
            <person name="Pavinski Bitar P."/>
            <person name="Stanhope M.J."/>
        </authorList>
    </citation>
    <scope>NUCLEOTIDE SEQUENCE [LARGE SCALE GENOMIC DNA]</scope>
    <source>
        <strain evidence="4 5">CCM 7213</strain>
    </source>
</reference>
<evidence type="ECO:0000313" key="4">
    <source>
        <dbReference type="EMBL" id="EHJ08315.1"/>
    </source>
</evidence>